<organism evidence="1 2">
    <name type="scientific">Ameiurus melas</name>
    <name type="common">Black bullhead</name>
    <name type="synonym">Silurus melas</name>
    <dbReference type="NCBI Taxonomy" id="219545"/>
    <lineage>
        <taxon>Eukaryota</taxon>
        <taxon>Metazoa</taxon>
        <taxon>Chordata</taxon>
        <taxon>Craniata</taxon>
        <taxon>Vertebrata</taxon>
        <taxon>Euteleostomi</taxon>
        <taxon>Actinopterygii</taxon>
        <taxon>Neopterygii</taxon>
        <taxon>Teleostei</taxon>
        <taxon>Ostariophysi</taxon>
        <taxon>Siluriformes</taxon>
        <taxon>Ictaluridae</taxon>
        <taxon>Ameiurus</taxon>
    </lineage>
</organism>
<gene>
    <name evidence="1" type="ORF">AMELA_G00058270</name>
</gene>
<dbReference type="EMBL" id="JAAGNN010000005">
    <property type="protein sequence ID" value="KAF4088747.1"/>
    <property type="molecule type" value="Genomic_DNA"/>
</dbReference>
<name>A0A7J6B2S4_AMEME</name>
<dbReference type="Proteomes" id="UP000593565">
    <property type="component" value="Unassembled WGS sequence"/>
</dbReference>
<sequence>MQTIADKHLSKWRYSMEKVLKQSLISAHPGCSEFRPPHLHLPMQPRAPRCFPTLPRTSRRQASLQTFLHFLTLLRTSLYFPAQLRSSFCLHDSQRTLLYTPERHMRQPTKSNHSLKLTTKLHMPNDPGEPAPTSCLIPEEHAFEPVGFLNILPRGPGNDVGTYNGHHISIH</sequence>
<keyword evidence="2" id="KW-1185">Reference proteome</keyword>
<dbReference type="AlphaFoldDB" id="A0A7J6B2S4"/>
<evidence type="ECO:0000313" key="1">
    <source>
        <dbReference type="EMBL" id="KAF4088747.1"/>
    </source>
</evidence>
<reference evidence="1 2" key="1">
    <citation type="submission" date="2020-02" db="EMBL/GenBank/DDBJ databases">
        <title>A chromosome-scale genome assembly of the black bullhead catfish (Ameiurus melas).</title>
        <authorList>
            <person name="Wen M."/>
            <person name="Zham M."/>
            <person name="Cabau C."/>
            <person name="Klopp C."/>
            <person name="Donnadieu C."/>
            <person name="Roques C."/>
            <person name="Bouchez O."/>
            <person name="Lampietro C."/>
            <person name="Jouanno E."/>
            <person name="Herpin A."/>
            <person name="Louis A."/>
            <person name="Berthelot C."/>
            <person name="Parey E."/>
            <person name="Roest-Crollius H."/>
            <person name="Braasch I."/>
            <person name="Postlethwait J."/>
            <person name="Robinson-Rechavi M."/>
            <person name="Echchiki A."/>
            <person name="Begum T."/>
            <person name="Montfort J."/>
            <person name="Schartl M."/>
            <person name="Bobe J."/>
            <person name="Guiguen Y."/>
        </authorList>
    </citation>
    <scope>NUCLEOTIDE SEQUENCE [LARGE SCALE GENOMIC DNA]</scope>
    <source>
        <strain evidence="1">M_S1</strain>
        <tissue evidence="1">Blood</tissue>
    </source>
</reference>
<accession>A0A7J6B2S4</accession>
<proteinExistence type="predicted"/>
<comment type="caution">
    <text evidence="1">The sequence shown here is derived from an EMBL/GenBank/DDBJ whole genome shotgun (WGS) entry which is preliminary data.</text>
</comment>
<protein>
    <submittedName>
        <fullName evidence="1">Uncharacterized protein</fullName>
    </submittedName>
</protein>
<evidence type="ECO:0000313" key="2">
    <source>
        <dbReference type="Proteomes" id="UP000593565"/>
    </source>
</evidence>